<accession>A0A557RT89</accession>
<dbReference type="Proteomes" id="UP000318349">
    <property type="component" value="Unassembled WGS sequence"/>
</dbReference>
<dbReference type="Gene3D" id="3.30.70.100">
    <property type="match status" value="1"/>
</dbReference>
<gene>
    <name evidence="2" type="ORF">FHP89_15140</name>
</gene>
<evidence type="ECO:0000313" key="2">
    <source>
        <dbReference type="EMBL" id="TVO74654.1"/>
    </source>
</evidence>
<protein>
    <submittedName>
        <fullName evidence="2">Antibiotic biosynthesis monooxygenase</fullName>
    </submittedName>
</protein>
<dbReference type="EMBL" id="VMNI01000015">
    <property type="protein sequence ID" value="TVO74654.1"/>
    <property type="molecule type" value="Genomic_DNA"/>
</dbReference>
<dbReference type="SUPFAM" id="SSF54909">
    <property type="entry name" value="Dimeric alpha+beta barrel"/>
    <property type="match status" value="1"/>
</dbReference>
<feature type="domain" description="ABM" evidence="1">
    <location>
        <begin position="1"/>
        <end position="64"/>
    </location>
</feature>
<sequence>MFVVVYWWRVTPGKEAQFREAWRRGTQQIVEIYGGLGSRLHQERDGRFVAMAEWPDEATWQRAFDARMVYPDKAVRAAFVDAIAEVPPDNKPAFTMTVTDDLLVRTGALPGAPPGAA</sequence>
<dbReference type="AlphaFoldDB" id="A0A557RT89"/>
<dbReference type="InterPro" id="IPR007138">
    <property type="entry name" value="ABM_dom"/>
</dbReference>
<dbReference type="GO" id="GO:0004497">
    <property type="term" value="F:monooxygenase activity"/>
    <property type="evidence" value="ECO:0007669"/>
    <property type="project" value="UniProtKB-KW"/>
</dbReference>
<dbReference type="Pfam" id="PF03992">
    <property type="entry name" value="ABM"/>
    <property type="match status" value="1"/>
</dbReference>
<proteinExistence type="predicted"/>
<keyword evidence="2" id="KW-0503">Monooxygenase</keyword>
<reference evidence="2 3" key="1">
    <citation type="submission" date="2019-07" db="EMBL/GenBank/DDBJ databases">
        <title>The pathways for chlorine oxyanion respiration interact through the shared metabolite chlorate.</title>
        <authorList>
            <person name="Barnum T.P."/>
            <person name="Cheng Y."/>
            <person name="Hill K.A."/>
            <person name="Lucas L.N."/>
            <person name="Carlson H.K."/>
            <person name="Coates J.D."/>
        </authorList>
    </citation>
    <scope>NUCLEOTIDE SEQUENCE [LARGE SCALE GENOMIC DNA]</scope>
    <source>
        <strain evidence="2 3">SFB-1</strain>
    </source>
</reference>
<evidence type="ECO:0000313" key="3">
    <source>
        <dbReference type="Proteomes" id="UP000318349"/>
    </source>
</evidence>
<organism evidence="2 3">
    <name type="scientific">Denitromonas halophila</name>
    <dbReference type="NCBI Taxonomy" id="1629404"/>
    <lineage>
        <taxon>Bacteria</taxon>
        <taxon>Pseudomonadati</taxon>
        <taxon>Pseudomonadota</taxon>
        <taxon>Betaproteobacteria</taxon>
        <taxon>Rhodocyclales</taxon>
        <taxon>Zoogloeaceae</taxon>
        <taxon>Denitromonas</taxon>
    </lineage>
</organism>
<comment type="caution">
    <text evidence="2">The sequence shown here is derived from an EMBL/GenBank/DDBJ whole genome shotgun (WGS) entry which is preliminary data.</text>
</comment>
<name>A0A557RT89_9RHOO</name>
<dbReference type="InterPro" id="IPR011008">
    <property type="entry name" value="Dimeric_a/b-barrel"/>
</dbReference>
<keyword evidence="2" id="KW-0560">Oxidoreductase</keyword>
<evidence type="ECO:0000259" key="1">
    <source>
        <dbReference type="Pfam" id="PF03992"/>
    </source>
</evidence>